<dbReference type="EMBL" id="KV878582">
    <property type="protein sequence ID" value="OJJ64981.1"/>
    <property type="molecule type" value="Genomic_DNA"/>
</dbReference>
<feature type="domain" description="Zn(2)-C6 fungal-type" evidence="7">
    <location>
        <begin position="7"/>
        <end position="36"/>
    </location>
</feature>
<proteinExistence type="predicted"/>
<protein>
    <recommendedName>
        <fullName evidence="7">Zn(2)-C6 fungal-type domain-containing protein</fullName>
    </recommendedName>
</protein>
<dbReference type="GO" id="GO:0008270">
    <property type="term" value="F:zinc ion binding"/>
    <property type="evidence" value="ECO:0007669"/>
    <property type="project" value="InterPro"/>
</dbReference>
<evidence type="ECO:0000256" key="4">
    <source>
        <dbReference type="ARBA" id="ARBA00023163"/>
    </source>
</evidence>
<dbReference type="CDD" id="cd00067">
    <property type="entry name" value="GAL4"/>
    <property type="match status" value="1"/>
</dbReference>
<dbReference type="GO" id="GO:0005634">
    <property type="term" value="C:nucleus"/>
    <property type="evidence" value="ECO:0007669"/>
    <property type="project" value="UniProtKB-SubCell"/>
</dbReference>
<dbReference type="PANTHER" id="PTHR37534">
    <property type="entry name" value="TRANSCRIPTIONAL ACTIVATOR PROTEIN UGA3"/>
    <property type="match status" value="1"/>
</dbReference>
<dbReference type="PROSITE" id="PS00463">
    <property type="entry name" value="ZN2_CY6_FUNGAL_1"/>
    <property type="match status" value="1"/>
</dbReference>
<reference evidence="9" key="1">
    <citation type="journal article" date="2017" name="Genome Biol.">
        <title>Comparative genomics reveals high biological diversity and specific adaptations in the industrially and medically important fungal genus Aspergillus.</title>
        <authorList>
            <person name="de Vries R.P."/>
            <person name="Riley R."/>
            <person name="Wiebenga A."/>
            <person name="Aguilar-Osorio G."/>
            <person name="Amillis S."/>
            <person name="Uchima C.A."/>
            <person name="Anderluh G."/>
            <person name="Asadollahi M."/>
            <person name="Askin M."/>
            <person name="Barry K."/>
            <person name="Battaglia E."/>
            <person name="Bayram O."/>
            <person name="Benocci T."/>
            <person name="Braus-Stromeyer S.A."/>
            <person name="Caldana C."/>
            <person name="Canovas D."/>
            <person name="Cerqueira G.C."/>
            <person name="Chen F."/>
            <person name="Chen W."/>
            <person name="Choi C."/>
            <person name="Clum A."/>
            <person name="Dos Santos R.A."/>
            <person name="Damasio A.R."/>
            <person name="Diallinas G."/>
            <person name="Emri T."/>
            <person name="Fekete E."/>
            <person name="Flipphi M."/>
            <person name="Freyberg S."/>
            <person name="Gallo A."/>
            <person name="Gournas C."/>
            <person name="Habgood R."/>
            <person name="Hainaut M."/>
            <person name="Harispe M.L."/>
            <person name="Henrissat B."/>
            <person name="Hilden K.S."/>
            <person name="Hope R."/>
            <person name="Hossain A."/>
            <person name="Karabika E."/>
            <person name="Karaffa L."/>
            <person name="Karanyi Z."/>
            <person name="Krasevec N."/>
            <person name="Kuo A."/>
            <person name="Kusch H."/>
            <person name="LaButti K."/>
            <person name="Lagendijk E.L."/>
            <person name="Lapidus A."/>
            <person name="Levasseur A."/>
            <person name="Lindquist E."/>
            <person name="Lipzen A."/>
            <person name="Logrieco A.F."/>
            <person name="MacCabe A."/>
            <person name="Maekelae M.R."/>
            <person name="Malavazi I."/>
            <person name="Melin P."/>
            <person name="Meyer V."/>
            <person name="Mielnichuk N."/>
            <person name="Miskei M."/>
            <person name="Molnar A.P."/>
            <person name="Mule G."/>
            <person name="Ngan C.Y."/>
            <person name="Orejas M."/>
            <person name="Orosz E."/>
            <person name="Ouedraogo J.P."/>
            <person name="Overkamp K.M."/>
            <person name="Park H.-S."/>
            <person name="Perrone G."/>
            <person name="Piumi F."/>
            <person name="Punt P.J."/>
            <person name="Ram A.F."/>
            <person name="Ramon A."/>
            <person name="Rauscher S."/>
            <person name="Record E."/>
            <person name="Riano-Pachon D.M."/>
            <person name="Robert V."/>
            <person name="Roehrig J."/>
            <person name="Ruller R."/>
            <person name="Salamov A."/>
            <person name="Salih N.S."/>
            <person name="Samson R.A."/>
            <person name="Sandor E."/>
            <person name="Sanguinetti M."/>
            <person name="Schuetze T."/>
            <person name="Sepcic K."/>
            <person name="Shelest E."/>
            <person name="Sherlock G."/>
            <person name="Sophianopoulou V."/>
            <person name="Squina F.M."/>
            <person name="Sun H."/>
            <person name="Susca A."/>
            <person name="Todd R.B."/>
            <person name="Tsang A."/>
            <person name="Unkles S.E."/>
            <person name="van de Wiele N."/>
            <person name="van Rossen-Uffink D."/>
            <person name="Oliveira J.V."/>
            <person name="Vesth T.C."/>
            <person name="Visser J."/>
            <person name="Yu J.-H."/>
            <person name="Zhou M."/>
            <person name="Andersen M.R."/>
            <person name="Archer D.B."/>
            <person name="Baker S.E."/>
            <person name="Benoit I."/>
            <person name="Brakhage A.A."/>
            <person name="Braus G.H."/>
            <person name="Fischer R."/>
            <person name="Frisvad J.C."/>
            <person name="Goldman G.H."/>
            <person name="Houbraken J."/>
            <person name="Oakley B."/>
            <person name="Pocsi I."/>
            <person name="Scazzocchio C."/>
            <person name="Seiboth B."/>
            <person name="vanKuyk P.A."/>
            <person name="Wortman J."/>
            <person name="Dyer P.S."/>
            <person name="Grigoriev I.V."/>
        </authorList>
    </citation>
    <scope>NUCLEOTIDE SEQUENCE [LARGE SCALE GENOMIC DNA]</scope>
    <source>
        <strain evidence="9">CBS 593.65</strain>
    </source>
</reference>
<evidence type="ECO:0000256" key="2">
    <source>
        <dbReference type="ARBA" id="ARBA00023015"/>
    </source>
</evidence>
<sequence>MSPRHRPCENCRKQHVKCEGYPTCARCQRSNRECRRVETKWRFRHSIPAVRHFDKTPKYTQPSPNYLALNSTPNEVSVSPQTPHSSFSLSRPTSASTPGNRSRFHLPTHTSNQGTTSLRAHHVPWPRISTRDACLLRYFTEDLSRWFDLTDPQRHFATAIPQRARECSTLLDAILAVSARHFSTLPEHQKLQLINAYGLAHTQVQDLNITEETVIHYHNKCITELRILADEPDAVMDENLLAAVVVLRFFEELDNPFINPPTETALQGLHVFLRAQASSALSSAPGPRKAAFWIGFRQEFNLAFSQQRTIRLPLSIASSYLTFDDAPDHIWTNRLIVIGTYVLEFCYGNPNPNPNPNPNGEGDCNRDRSDSRYEYTDLIALRDKWAEKRPRSFAPIYVEPSSDNSSTHQYHLFPRIWYMDDCHIVAGQVLGMLDILFMAYSPHIPRIGPARLECVEAVDAKIRATVLEMCGMALSNQQSRPAGLTACIAINICADRFTDAREQRALMELVVSTTLNSNYWPTTESQAMLRAAWRWDDGGL</sequence>
<evidence type="ECO:0000259" key="7">
    <source>
        <dbReference type="PROSITE" id="PS50048"/>
    </source>
</evidence>
<dbReference type="PANTHER" id="PTHR37534:SF2">
    <property type="entry name" value="N-ACETYLTRANSFERASE DOMAIN-CONTAINING PROTEIN"/>
    <property type="match status" value="1"/>
</dbReference>
<comment type="subcellular location">
    <subcellularLocation>
        <location evidence="1">Nucleus</location>
    </subcellularLocation>
</comment>
<evidence type="ECO:0000313" key="8">
    <source>
        <dbReference type="EMBL" id="OJJ64981.1"/>
    </source>
</evidence>
<accession>A0A1L9TZX4</accession>
<dbReference type="Gene3D" id="4.10.240.10">
    <property type="entry name" value="Zn(2)-C6 fungal-type DNA-binding domain"/>
    <property type="match status" value="1"/>
</dbReference>
<name>A0A1L9TZX4_9EURO</name>
<keyword evidence="3" id="KW-0238">DNA-binding</keyword>
<evidence type="ECO:0000313" key="9">
    <source>
        <dbReference type="Proteomes" id="UP000184356"/>
    </source>
</evidence>
<dbReference type="Pfam" id="PF00172">
    <property type="entry name" value="Zn_clus"/>
    <property type="match status" value="1"/>
</dbReference>
<dbReference type="GeneID" id="63761473"/>
<dbReference type="SUPFAM" id="SSF57701">
    <property type="entry name" value="Zn2/Cys6 DNA-binding domain"/>
    <property type="match status" value="1"/>
</dbReference>
<dbReference type="GO" id="GO:0000976">
    <property type="term" value="F:transcription cis-regulatory region binding"/>
    <property type="evidence" value="ECO:0007669"/>
    <property type="project" value="TreeGrafter"/>
</dbReference>
<dbReference type="PROSITE" id="PS50048">
    <property type="entry name" value="ZN2_CY6_FUNGAL_2"/>
    <property type="match status" value="1"/>
</dbReference>
<evidence type="ECO:0000256" key="1">
    <source>
        <dbReference type="ARBA" id="ARBA00004123"/>
    </source>
</evidence>
<dbReference type="Proteomes" id="UP000184356">
    <property type="component" value="Unassembled WGS sequence"/>
</dbReference>
<dbReference type="InterPro" id="IPR001138">
    <property type="entry name" value="Zn2Cys6_DnaBD"/>
</dbReference>
<keyword evidence="9" id="KW-1185">Reference proteome</keyword>
<dbReference type="GO" id="GO:0000981">
    <property type="term" value="F:DNA-binding transcription factor activity, RNA polymerase II-specific"/>
    <property type="evidence" value="ECO:0007669"/>
    <property type="project" value="InterPro"/>
</dbReference>
<dbReference type="InterPro" id="IPR021858">
    <property type="entry name" value="Fun_TF"/>
</dbReference>
<organism evidence="8 9">
    <name type="scientific">Aspergillus sydowii CBS 593.65</name>
    <dbReference type="NCBI Taxonomy" id="1036612"/>
    <lineage>
        <taxon>Eukaryota</taxon>
        <taxon>Fungi</taxon>
        <taxon>Dikarya</taxon>
        <taxon>Ascomycota</taxon>
        <taxon>Pezizomycotina</taxon>
        <taxon>Eurotiomycetes</taxon>
        <taxon>Eurotiomycetidae</taxon>
        <taxon>Eurotiales</taxon>
        <taxon>Aspergillaceae</taxon>
        <taxon>Aspergillus</taxon>
        <taxon>Aspergillus subgen. Nidulantes</taxon>
    </lineage>
</organism>
<keyword evidence="5" id="KW-0539">Nucleus</keyword>
<gene>
    <name evidence="8" type="ORF">ASPSYDRAFT_362006</name>
</gene>
<keyword evidence="4" id="KW-0804">Transcription</keyword>
<feature type="region of interest" description="Disordered" evidence="6">
    <location>
        <begin position="54"/>
        <end position="116"/>
    </location>
</feature>
<dbReference type="Pfam" id="PF11951">
    <property type="entry name" value="Fungal_trans_2"/>
    <property type="match status" value="1"/>
</dbReference>
<evidence type="ECO:0000256" key="3">
    <source>
        <dbReference type="ARBA" id="ARBA00023125"/>
    </source>
</evidence>
<dbReference type="VEuPathDB" id="FungiDB:ASPSYDRAFT_362006"/>
<dbReference type="STRING" id="1036612.A0A1L9TZX4"/>
<dbReference type="OrthoDB" id="4525710at2759"/>
<dbReference type="GO" id="GO:0045944">
    <property type="term" value="P:positive regulation of transcription by RNA polymerase II"/>
    <property type="evidence" value="ECO:0007669"/>
    <property type="project" value="TreeGrafter"/>
</dbReference>
<dbReference type="AlphaFoldDB" id="A0A1L9TZX4"/>
<feature type="compositionally biased region" description="Polar residues" evidence="6">
    <location>
        <begin position="58"/>
        <end position="100"/>
    </location>
</feature>
<evidence type="ECO:0000256" key="5">
    <source>
        <dbReference type="ARBA" id="ARBA00023242"/>
    </source>
</evidence>
<dbReference type="InterPro" id="IPR036864">
    <property type="entry name" value="Zn2-C6_fun-type_DNA-bd_sf"/>
</dbReference>
<keyword evidence="2" id="KW-0805">Transcription regulation</keyword>
<evidence type="ECO:0000256" key="6">
    <source>
        <dbReference type="SAM" id="MobiDB-lite"/>
    </source>
</evidence>
<dbReference type="RefSeq" id="XP_040708787.1">
    <property type="nucleotide sequence ID" value="XM_040845400.1"/>
</dbReference>